<protein>
    <submittedName>
        <fullName evidence="1">Uncharacterized protein</fullName>
    </submittedName>
</protein>
<dbReference type="Proteomes" id="UP000777482">
    <property type="component" value="Unassembled WGS sequence"/>
</dbReference>
<dbReference type="AlphaFoldDB" id="A0A9P6W5R7"/>
<dbReference type="InterPro" id="IPR032675">
    <property type="entry name" value="LRR_dom_sf"/>
</dbReference>
<comment type="caution">
    <text evidence="1">The sequence shown here is derived from an EMBL/GenBank/DDBJ whole genome shotgun (WGS) entry which is preliminary data.</text>
</comment>
<gene>
    <name evidence="1" type="ORF">C6P46_002817</name>
</gene>
<evidence type="ECO:0000313" key="1">
    <source>
        <dbReference type="EMBL" id="KAG0663227.1"/>
    </source>
</evidence>
<dbReference type="OrthoDB" id="2530238at2759"/>
<reference evidence="1 2" key="1">
    <citation type="submission" date="2020-11" db="EMBL/GenBank/DDBJ databases">
        <title>Kefir isolates.</title>
        <authorList>
            <person name="Marcisauskas S."/>
            <person name="Kim Y."/>
            <person name="Blasche S."/>
        </authorList>
    </citation>
    <scope>NUCLEOTIDE SEQUENCE [LARGE SCALE GENOMIC DNA]</scope>
    <source>
        <strain evidence="1 2">KR</strain>
    </source>
</reference>
<sequence>MASKSPVDRLTSLPTELFEIICRDAQADPSCPDLGLASKAFLHVARQRRFETVRLKSYRQLDELCGMIHLHGYIQNLEIWLPVDYGVPSPARLKRLICGLTSLRSLYVKNSPRLARELLAPPSATTLPNLTDLSLDQCFESLADFPHPFSPQLYASIGTYAKLCRLSVTVHDATTSRQLPSARPEYRGKPIPSLGGSRSWAITLHGPFAESPAALDFVASFQTIHALNLRTTSKSDVFASFVDSIQSPQQVQHLGLARAFTSIRPDDGVRDLVAHLPNLESVEFGNDVFRVALLPTLATLASLREVAFAADSDLDVRSNGDLGALLDGPNRLAQIRSVRVDMALVGRYDWRNTVKPSMRLAKKHGIRLHGRMYDDARAEVDD</sequence>
<organism evidence="1 2">
    <name type="scientific">Rhodotorula mucilaginosa</name>
    <name type="common">Yeast</name>
    <name type="synonym">Rhodotorula rubra</name>
    <dbReference type="NCBI Taxonomy" id="5537"/>
    <lineage>
        <taxon>Eukaryota</taxon>
        <taxon>Fungi</taxon>
        <taxon>Dikarya</taxon>
        <taxon>Basidiomycota</taxon>
        <taxon>Pucciniomycotina</taxon>
        <taxon>Microbotryomycetes</taxon>
        <taxon>Sporidiobolales</taxon>
        <taxon>Sporidiobolaceae</taxon>
        <taxon>Rhodotorula</taxon>
    </lineage>
</organism>
<name>A0A9P6W5R7_RHOMI</name>
<dbReference type="SUPFAM" id="SSF52047">
    <property type="entry name" value="RNI-like"/>
    <property type="match status" value="1"/>
</dbReference>
<dbReference type="Gene3D" id="3.80.10.10">
    <property type="entry name" value="Ribonuclease Inhibitor"/>
    <property type="match status" value="1"/>
</dbReference>
<keyword evidence="2" id="KW-1185">Reference proteome</keyword>
<accession>A0A9P6W5R7</accession>
<dbReference type="EMBL" id="PUHQ01000021">
    <property type="protein sequence ID" value="KAG0663227.1"/>
    <property type="molecule type" value="Genomic_DNA"/>
</dbReference>
<proteinExistence type="predicted"/>
<evidence type="ECO:0000313" key="2">
    <source>
        <dbReference type="Proteomes" id="UP000777482"/>
    </source>
</evidence>